<sequence>MLSYTRLLPAHAAREATLRSNFVYTSSITDMSGSSGEFPAPMFEPEHVMVLNVTASVFPDTIDITATSMGGNVVAVVRHPKPKRLGMDDLNRKIKREAMNNGWITVLDGVRLLGKHSRVLKGPTAVWPSEKWKFHWARELVARKQILKTKVDPRICMLARYIAAEPRQLRTQLPEVYIGAYIREPMASALIEQINTVSKLTRTIKDEKSRADLLSAQAVSIREQIMNVTLTSSDCDQLVEAIDQSDFSDESKTELGKAVLQQLGKAAKKVPKRSNQTVEDLGPFLTTTDVEMLTNVDMTLLSKVQRLATVLARIGCMNPTEPTYGKALTLLKKHFHMNSLQDPKTFYDSVQDLKASLKSQKTWGLPTVHITTYSTPDALPQELFDRAFSEEKPAGFQATVMGRLGPLRKSSLAIREESSGSAGPGPFMLNLAGTRPNPQFTNTPMMNPMMHTMMNSFMGVAPIATPPRASTMPASAAEQLPPLSPSEQANAMMAAWNAKADQKRDEQMGDDDQDTGADDVMKRPCMKRPAANGIGGGHDLPNTKPKSKAKSQPKSKAKSQPKSKAGSKPKHDVTKLSQSQRLRLRPNGCSKCRSNVCQKLGGLTVILKYMLRTFVQPHDFRAGIHVRPCNQPHIVFGRLGVLVADESALKHSMENKGASGSLFCVRCTNIIGHKNAVADFSKDFVLSTCVDSAQFRLHTNASTRQLLEYLRDAEQSMSCAAFAKLQTSVGFNFKSSGLLMDDMIGYDIPETVMYDWFHIYLVHGVCNIECGLVLGGLRDAGFPESDITEFLQSFNWPAQTAGSSPKNILQAAREKKTSPLKASASELLNFVPVLRLFVLLFVCGRVDSATECKVHSFLLLVQVLDLLQIVARGGSTTAAELGAAIRKHLECHLKAHGDESWIPKMHMSLHLAEFLQRFGTLISCFVHERKHKLIKRFASQKQDTTKKYEESLLQDIMAVQLQALKQDMPSTEVRLLHKAKATKKLHELMHETLQCGGGHECFHALRAVHGGGFECSRGDVVEFSCMGTSSFGRIQFHAEMMDRPMTCIVPWSHVHVVEMTTSRCCT</sequence>
<dbReference type="Proteomes" id="UP000186817">
    <property type="component" value="Unassembled WGS sequence"/>
</dbReference>
<gene>
    <name evidence="2" type="ORF">AK812_SmicGene42760</name>
</gene>
<protein>
    <submittedName>
        <fullName evidence="2">Uncharacterized protein</fullName>
    </submittedName>
</protein>
<dbReference type="EMBL" id="LSRX01001820">
    <property type="protein sequence ID" value="OLP77206.1"/>
    <property type="molecule type" value="Genomic_DNA"/>
</dbReference>
<proteinExistence type="predicted"/>
<feature type="compositionally biased region" description="Basic residues" evidence="1">
    <location>
        <begin position="545"/>
        <end position="568"/>
    </location>
</feature>
<accession>A0A1Q9C2R3</accession>
<evidence type="ECO:0000256" key="1">
    <source>
        <dbReference type="SAM" id="MobiDB-lite"/>
    </source>
</evidence>
<reference evidence="2 3" key="1">
    <citation type="submission" date="2016-02" db="EMBL/GenBank/DDBJ databases">
        <title>Genome analysis of coral dinoflagellate symbionts highlights evolutionary adaptations to a symbiotic lifestyle.</title>
        <authorList>
            <person name="Aranda M."/>
            <person name="Li Y."/>
            <person name="Liew Y.J."/>
            <person name="Baumgarten S."/>
            <person name="Simakov O."/>
            <person name="Wilson M."/>
            <person name="Piel J."/>
            <person name="Ashoor H."/>
            <person name="Bougouffa S."/>
            <person name="Bajic V.B."/>
            <person name="Ryu T."/>
            <person name="Ravasi T."/>
            <person name="Bayer T."/>
            <person name="Micklem G."/>
            <person name="Kim H."/>
            <person name="Bhak J."/>
            <person name="Lajeunesse T.C."/>
            <person name="Voolstra C.R."/>
        </authorList>
    </citation>
    <scope>NUCLEOTIDE SEQUENCE [LARGE SCALE GENOMIC DNA]</scope>
    <source>
        <strain evidence="2 3">CCMP2467</strain>
    </source>
</reference>
<feature type="compositionally biased region" description="Acidic residues" evidence="1">
    <location>
        <begin position="508"/>
        <end position="517"/>
    </location>
</feature>
<dbReference type="AlphaFoldDB" id="A0A1Q9C2R3"/>
<dbReference type="OrthoDB" id="407152at2759"/>
<evidence type="ECO:0000313" key="2">
    <source>
        <dbReference type="EMBL" id="OLP77206.1"/>
    </source>
</evidence>
<name>A0A1Q9C2R3_SYMMI</name>
<feature type="region of interest" description="Disordered" evidence="1">
    <location>
        <begin position="497"/>
        <end position="580"/>
    </location>
</feature>
<keyword evidence="3" id="KW-1185">Reference proteome</keyword>
<comment type="caution">
    <text evidence="2">The sequence shown here is derived from an EMBL/GenBank/DDBJ whole genome shotgun (WGS) entry which is preliminary data.</text>
</comment>
<evidence type="ECO:0000313" key="3">
    <source>
        <dbReference type="Proteomes" id="UP000186817"/>
    </source>
</evidence>
<organism evidence="2 3">
    <name type="scientific">Symbiodinium microadriaticum</name>
    <name type="common">Dinoflagellate</name>
    <name type="synonym">Zooxanthella microadriatica</name>
    <dbReference type="NCBI Taxonomy" id="2951"/>
    <lineage>
        <taxon>Eukaryota</taxon>
        <taxon>Sar</taxon>
        <taxon>Alveolata</taxon>
        <taxon>Dinophyceae</taxon>
        <taxon>Suessiales</taxon>
        <taxon>Symbiodiniaceae</taxon>
        <taxon>Symbiodinium</taxon>
    </lineage>
</organism>